<comment type="similarity">
    <text evidence="1">Belongs to the UPF0213 family.</text>
</comment>
<feature type="domain" description="GIY-YIG" evidence="2">
    <location>
        <begin position="1"/>
        <end position="73"/>
    </location>
</feature>
<dbReference type="SUPFAM" id="SSF82771">
    <property type="entry name" value="GIY-YIG endonuclease"/>
    <property type="match status" value="1"/>
</dbReference>
<sequence length="99" mass="12047">MYYFFTNPCASGSLPAANLSKRLWEHEQHIISTSFTAKYNVEFLIYYEWFDDIRTAIEREKELKKWRRSKKEQLILTKNPMFTFLNEEIEKGVYSLLYF</sequence>
<accession>A0ABW6A6X4</accession>
<reference evidence="4" key="1">
    <citation type="journal article" date="2019" name="Int. J. Syst. Evol. Microbiol.">
        <title>The Global Catalogue of Microorganisms (GCM) 10K type strain sequencing project: providing services to taxonomists for standard genome sequencing and annotation.</title>
        <authorList>
            <consortium name="The Broad Institute Genomics Platform"/>
            <consortium name="The Broad Institute Genome Sequencing Center for Infectious Disease"/>
            <person name="Wu L."/>
            <person name="Ma J."/>
        </authorList>
    </citation>
    <scope>NUCLEOTIDE SEQUENCE [LARGE SCALE GENOMIC DNA]</scope>
    <source>
        <strain evidence="4">KCTC 23299</strain>
    </source>
</reference>
<evidence type="ECO:0000313" key="4">
    <source>
        <dbReference type="Proteomes" id="UP001597511"/>
    </source>
</evidence>
<name>A0ABW6A6X4_9BACT</name>
<dbReference type="Proteomes" id="UP001597511">
    <property type="component" value="Unassembled WGS sequence"/>
</dbReference>
<evidence type="ECO:0000256" key="1">
    <source>
        <dbReference type="ARBA" id="ARBA00007435"/>
    </source>
</evidence>
<organism evidence="3 4">
    <name type="scientific">Terrimonas rubra</name>
    <dbReference type="NCBI Taxonomy" id="1035890"/>
    <lineage>
        <taxon>Bacteria</taxon>
        <taxon>Pseudomonadati</taxon>
        <taxon>Bacteroidota</taxon>
        <taxon>Chitinophagia</taxon>
        <taxon>Chitinophagales</taxon>
        <taxon>Chitinophagaceae</taxon>
        <taxon>Terrimonas</taxon>
    </lineage>
</organism>
<proteinExistence type="inferred from homology"/>
<dbReference type="Pfam" id="PF01541">
    <property type="entry name" value="GIY-YIG"/>
    <property type="match status" value="1"/>
</dbReference>
<dbReference type="PANTHER" id="PTHR34477:SF5">
    <property type="entry name" value="BSL5627 PROTEIN"/>
    <property type="match status" value="1"/>
</dbReference>
<dbReference type="RefSeq" id="WP_386097233.1">
    <property type="nucleotide sequence ID" value="NZ_JBHUOZ010000001.1"/>
</dbReference>
<evidence type="ECO:0000259" key="2">
    <source>
        <dbReference type="PROSITE" id="PS50164"/>
    </source>
</evidence>
<gene>
    <name evidence="3" type="ORF">ACFS6H_06945</name>
</gene>
<dbReference type="Gene3D" id="3.40.1440.10">
    <property type="entry name" value="GIY-YIG endonuclease"/>
    <property type="match status" value="1"/>
</dbReference>
<dbReference type="EMBL" id="JBHUOZ010000001">
    <property type="protein sequence ID" value="MFD2919433.1"/>
    <property type="molecule type" value="Genomic_DNA"/>
</dbReference>
<evidence type="ECO:0000313" key="3">
    <source>
        <dbReference type="EMBL" id="MFD2919433.1"/>
    </source>
</evidence>
<dbReference type="InterPro" id="IPR035901">
    <property type="entry name" value="GIY-YIG_endonuc_sf"/>
</dbReference>
<dbReference type="PROSITE" id="PS50164">
    <property type="entry name" value="GIY_YIG"/>
    <property type="match status" value="1"/>
</dbReference>
<protein>
    <submittedName>
        <fullName evidence="3">GIY-YIG nuclease family protein</fullName>
    </submittedName>
</protein>
<dbReference type="InterPro" id="IPR050190">
    <property type="entry name" value="UPF0213_domain"/>
</dbReference>
<comment type="caution">
    <text evidence="3">The sequence shown here is derived from an EMBL/GenBank/DDBJ whole genome shotgun (WGS) entry which is preliminary data.</text>
</comment>
<dbReference type="PANTHER" id="PTHR34477">
    <property type="entry name" value="UPF0213 PROTEIN YHBQ"/>
    <property type="match status" value="1"/>
</dbReference>
<keyword evidence="4" id="KW-1185">Reference proteome</keyword>
<dbReference type="InterPro" id="IPR000305">
    <property type="entry name" value="GIY-YIG_endonuc"/>
</dbReference>